<organism evidence="2 3">
    <name type="scientific">Vespula germanica</name>
    <name type="common">German yellow jacket</name>
    <name type="synonym">Paravespula germanica</name>
    <dbReference type="NCBI Taxonomy" id="30212"/>
    <lineage>
        <taxon>Eukaryota</taxon>
        <taxon>Metazoa</taxon>
        <taxon>Ecdysozoa</taxon>
        <taxon>Arthropoda</taxon>
        <taxon>Hexapoda</taxon>
        <taxon>Insecta</taxon>
        <taxon>Pterygota</taxon>
        <taxon>Neoptera</taxon>
        <taxon>Endopterygota</taxon>
        <taxon>Hymenoptera</taxon>
        <taxon>Apocrita</taxon>
        <taxon>Aculeata</taxon>
        <taxon>Vespoidea</taxon>
        <taxon>Vespidae</taxon>
        <taxon>Vespinae</taxon>
        <taxon>Vespula</taxon>
    </lineage>
</organism>
<evidence type="ECO:0000256" key="1">
    <source>
        <dbReference type="SAM" id="SignalP"/>
    </source>
</evidence>
<gene>
    <name evidence="2" type="ORF">HZH68_016231</name>
</gene>
<feature type="chain" id="PRO_5032890952" evidence="1">
    <location>
        <begin position="26"/>
        <end position="92"/>
    </location>
</feature>
<reference evidence="2" key="1">
    <citation type="journal article" date="2020" name="G3 (Bethesda)">
        <title>High-Quality Assemblies for Three Invasive Social Wasps from the &lt;i&gt;Vespula&lt;/i&gt; Genus.</title>
        <authorList>
            <person name="Harrop T.W.R."/>
            <person name="Guhlin J."/>
            <person name="McLaughlin G.M."/>
            <person name="Permina E."/>
            <person name="Stockwell P."/>
            <person name="Gilligan J."/>
            <person name="Le Lec M.F."/>
            <person name="Gruber M.A.M."/>
            <person name="Quinn O."/>
            <person name="Lovegrove M."/>
            <person name="Duncan E.J."/>
            <person name="Remnant E.J."/>
            <person name="Van Eeckhoven J."/>
            <person name="Graham B."/>
            <person name="Knapp R.A."/>
            <person name="Langford K.W."/>
            <person name="Kronenberg Z."/>
            <person name="Press M.O."/>
            <person name="Eacker S.M."/>
            <person name="Wilson-Rankin E.E."/>
            <person name="Purcell J."/>
            <person name="Lester P.J."/>
            <person name="Dearden P.K."/>
        </authorList>
    </citation>
    <scope>NUCLEOTIDE SEQUENCE</scope>
    <source>
        <strain evidence="2">Linc-1</strain>
    </source>
</reference>
<dbReference type="AlphaFoldDB" id="A0A834J3B9"/>
<evidence type="ECO:0000313" key="2">
    <source>
        <dbReference type="EMBL" id="KAF7380366.1"/>
    </source>
</evidence>
<sequence length="92" mass="9964">MATEVLLLMRGTLVLLTVAIPKNLALHVTRHLMCQIVKAAGEGDAAHEFITNLANDGKPKLCIVKAEDQFKKQLEIITKEGTSLAIALVCIL</sequence>
<accession>A0A834J3B9</accession>
<protein>
    <submittedName>
        <fullName evidence="2">Uncharacterized protein</fullName>
    </submittedName>
</protein>
<keyword evidence="3" id="KW-1185">Reference proteome</keyword>
<dbReference type="Proteomes" id="UP000617340">
    <property type="component" value="Unassembled WGS sequence"/>
</dbReference>
<dbReference type="EMBL" id="JACSDZ010000023">
    <property type="protein sequence ID" value="KAF7380366.1"/>
    <property type="molecule type" value="Genomic_DNA"/>
</dbReference>
<evidence type="ECO:0000313" key="3">
    <source>
        <dbReference type="Proteomes" id="UP000617340"/>
    </source>
</evidence>
<comment type="caution">
    <text evidence="2">The sequence shown here is derived from an EMBL/GenBank/DDBJ whole genome shotgun (WGS) entry which is preliminary data.</text>
</comment>
<feature type="signal peptide" evidence="1">
    <location>
        <begin position="1"/>
        <end position="25"/>
    </location>
</feature>
<name>A0A834J3B9_VESGE</name>
<keyword evidence="1" id="KW-0732">Signal</keyword>
<proteinExistence type="predicted"/>